<feature type="compositionally biased region" description="Low complexity" evidence="1">
    <location>
        <begin position="129"/>
        <end position="149"/>
    </location>
</feature>
<feature type="compositionally biased region" description="Low complexity" evidence="1">
    <location>
        <begin position="16"/>
        <end position="25"/>
    </location>
</feature>
<gene>
    <name evidence="2" type="ORF">FCC1311_094702</name>
</gene>
<organism evidence="2 3">
    <name type="scientific">Hondaea fermentalgiana</name>
    <dbReference type="NCBI Taxonomy" id="2315210"/>
    <lineage>
        <taxon>Eukaryota</taxon>
        <taxon>Sar</taxon>
        <taxon>Stramenopiles</taxon>
        <taxon>Bigyra</taxon>
        <taxon>Labyrinthulomycetes</taxon>
        <taxon>Thraustochytrida</taxon>
        <taxon>Thraustochytriidae</taxon>
        <taxon>Hondaea</taxon>
    </lineage>
</organism>
<feature type="compositionally biased region" description="Low complexity" evidence="1">
    <location>
        <begin position="166"/>
        <end position="186"/>
    </location>
</feature>
<reference evidence="2 3" key="1">
    <citation type="submission" date="2017-12" db="EMBL/GenBank/DDBJ databases">
        <title>Sequencing, de novo assembly and annotation of complete genome of a new Thraustochytrid species, strain FCC1311.</title>
        <authorList>
            <person name="Sedici K."/>
            <person name="Godart F."/>
            <person name="Aiese Cigliano R."/>
            <person name="Sanseverino W."/>
            <person name="Barakat M."/>
            <person name="Ortet P."/>
            <person name="Marechal E."/>
            <person name="Cagnac O."/>
            <person name="Amato A."/>
        </authorList>
    </citation>
    <scope>NUCLEOTIDE SEQUENCE [LARGE SCALE GENOMIC DNA]</scope>
</reference>
<feature type="region of interest" description="Disordered" evidence="1">
    <location>
        <begin position="75"/>
        <end position="258"/>
    </location>
</feature>
<feature type="compositionally biased region" description="Low complexity" evidence="1">
    <location>
        <begin position="211"/>
        <end position="227"/>
    </location>
</feature>
<accession>A0A2R5GQT5</accession>
<keyword evidence="3" id="KW-1185">Reference proteome</keyword>
<proteinExistence type="predicted"/>
<name>A0A2R5GQT5_9STRA</name>
<protein>
    <submittedName>
        <fullName evidence="2">Uncharacterized protein</fullName>
    </submittedName>
</protein>
<evidence type="ECO:0000313" key="3">
    <source>
        <dbReference type="Proteomes" id="UP000241890"/>
    </source>
</evidence>
<evidence type="ECO:0000256" key="1">
    <source>
        <dbReference type="SAM" id="MobiDB-lite"/>
    </source>
</evidence>
<evidence type="ECO:0000313" key="2">
    <source>
        <dbReference type="EMBL" id="GBG33246.1"/>
    </source>
</evidence>
<feature type="region of interest" description="Disordered" evidence="1">
    <location>
        <begin position="1"/>
        <end position="35"/>
    </location>
</feature>
<dbReference type="AlphaFoldDB" id="A0A2R5GQT5"/>
<dbReference type="InParanoid" id="A0A2R5GQT5"/>
<comment type="caution">
    <text evidence="2">The sequence shown here is derived from an EMBL/GenBank/DDBJ whole genome shotgun (WGS) entry which is preliminary data.</text>
</comment>
<sequence length="451" mass="47777">MTRRASQQSAESTAPTTTNNNNNNNISMNNGRPLSHFLDFRRNHQNPQNITPLSARALALLESASNAIPAVEWTNNSENARRRSRPLSNSAKETEDCVAADAELNASSEASDDASRGSDNGSDGDRGSSKSSGASSSSSAKSSPSASADHPAEALASTAQSTMAQRTAGATANTNSNETSTSNSRSSKSRSRGSTSGGLSGEGSQNAEAFSGSSSAGSTGSSGGSQKSSDRKTGSSSNASAYGKATNTTNSNSDETEEESIAGMNIECNDSDRLALCEICRLCEVDWAADTDAQSSSTGWPEAFREFKKIREGSTFCFFKSSVWEVVRTSRSFRHAVVSLQLGALELAAVPMDLEWTAEPFNVATQRDRRATVVLGRAAFRLLVKTEDTFKPIPRVLTLVEMYFGALSRALISPSMPWPRFRIATEMSIYEEAIMANLNLGGASAELSAKA</sequence>
<dbReference type="EMBL" id="BEYU01000149">
    <property type="protein sequence ID" value="GBG33246.1"/>
    <property type="molecule type" value="Genomic_DNA"/>
</dbReference>
<dbReference type="Proteomes" id="UP000241890">
    <property type="component" value="Unassembled WGS sequence"/>
</dbReference>
<feature type="compositionally biased region" description="Polar residues" evidence="1">
    <location>
        <begin position="1"/>
        <end position="15"/>
    </location>
</feature>